<dbReference type="AlphaFoldDB" id="D5ADA8"/>
<proteinExistence type="evidence at transcript level"/>
<evidence type="ECO:0000256" key="6">
    <source>
        <dbReference type="SAM" id="Phobius"/>
    </source>
</evidence>
<name>D5ADA8_PICSI</name>
<dbReference type="EMBL" id="BT124263">
    <property type="protein sequence ID" value="ADE77527.1"/>
    <property type="molecule type" value="mRNA"/>
</dbReference>
<keyword evidence="5 6" id="KW-0472">Membrane</keyword>
<keyword evidence="3 6" id="KW-0812">Transmembrane</keyword>
<dbReference type="GO" id="GO:0009734">
    <property type="term" value="P:auxin-activated signaling pathway"/>
    <property type="evidence" value="ECO:0007669"/>
    <property type="project" value="InterPro"/>
</dbReference>
<evidence type="ECO:0000313" key="7">
    <source>
        <dbReference type="EMBL" id="ADE77527.1"/>
    </source>
</evidence>
<organism evidence="7">
    <name type="scientific">Picea sitchensis</name>
    <name type="common">Sitka spruce</name>
    <name type="synonym">Pinus sitchensis</name>
    <dbReference type="NCBI Taxonomy" id="3332"/>
    <lineage>
        <taxon>Eukaryota</taxon>
        <taxon>Viridiplantae</taxon>
        <taxon>Streptophyta</taxon>
        <taxon>Embryophyta</taxon>
        <taxon>Tracheophyta</taxon>
        <taxon>Spermatophyta</taxon>
        <taxon>Pinopsida</taxon>
        <taxon>Pinidae</taxon>
        <taxon>Conifers I</taxon>
        <taxon>Pinales</taxon>
        <taxon>Pinaceae</taxon>
        <taxon>Picea</taxon>
    </lineage>
</organism>
<keyword evidence="4 6" id="KW-1133">Transmembrane helix</keyword>
<feature type="transmembrane region" description="Helical" evidence="6">
    <location>
        <begin position="34"/>
        <end position="54"/>
    </location>
</feature>
<sequence>MMWSNDQMQLCYNCNSCKAGLLGNLRKEWRTVKIILIVTLVYLIGVYLICCSCFRYDQTKAETKELFGYDKQGFPVPKNT</sequence>
<evidence type="ECO:0000256" key="1">
    <source>
        <dbReference type="ARBA" id="ARBA00004370"/>
    </source>
</evidence>
<comment type="similarity">
    <text evidence="2">Belongs to the tetraspanin (TM4SF) family.</text>
</comment>
<evidence type="ECO:0000256" key="4">
    <source>
        <dbReference type="ARBA" id="ARBA00022989"/>
    </source>
</evidence>
<protein>
    <submittedName>
        <fullName evidence="7">Uncharacterized protein</fullName>
    </submittedName>
</protein>
<evidence type="ECO:0000256" key="3">
    <source>
        <dbReference type="ARBA" id="ARBA00022692"/>
    </source>
</evidence>
<accession>D5ADA8</accession>
<dbReference type="InterPro" id="IPR044991">
    <property type="entry name" value="TET_plant"/>
</dbReference>
<reference evidence="7" key="1">
    <citation type="submission" date="2010-04" db="EMBL/GenBank/DDBJ databases">
        <authorList>
            <person name="Reid K.E."/>
            <person name="Liao N."/>
            <person name="Chan S."/>
            <person name="Docking R."/>
            <person name="Taylor G."/>
            <person name="Moore R."/>
            <person name="Mayo M."/>
            <person name="Munro S."/>
            <person name="King J."/>
            <person name="Yanchuk A."/>
            <person name="Holt R."/>
            <person name="Jones S."/>
            <person name="Marra M."/>
            <person name="Ritland C.E."/>
            <person name="Ritland K."/>
            <person name="Bohlmann J."/>
        </authorList>
    </citation>
    <scope>NUCLEOTIDE SEQUENCE</scope>
    <source>
        <tissue evidence="7">Bud</tissue>
    </source>
</reference>
<dbReference type="PANTHER" id="PTHR32191">
    <property type="entry name" value="TETRASPANIN-8-RELATED"/>
    <property type="match status" value="1"/>
</dbReference>
<evidence type="ECO:0000256" key="5">
    <source>
        <dbReference type="ARBA" id="ARBA00023136"/>
    </source>
</evidence>
<evidence type="ECO:0000256" key="2">
    <source>
        <dbReference type="ARBA" id="ARBA00006840"/>
    </source>
</evidence>
<dbReference type="GO" id="GO:0016020">
    <property type="term" value="C:membrane"/>
    <property type="evidence" value="ECO:0007669"/>
    <property type="project" value="UniProtKB-SubCell"/>
</dbReference>
<comment type="subcellular location">
    <subcellularLocation>
        <location evidence="1">Membrane</location>
    </subcellularLocation>
</comment>